<reference evidence="8 10" key="2">
    <citation type="submission" date="2019-03" db="EMBL/GenBank/DDBJ databases">
        <title>Genomic Encyclopedia of Type Strains, Phase IV (KMG-IV): sequencing the most valuable type-strain genomes for metagenomic binning, comparative biology and taxonomic classification.</title>
        <authorList>
            <person name="Goeker M."/>
        </authorList>
    </citation>
    <scope>NUCLEOTIDE SEQUENCE [LARGE SCALE GENOMIC DNA]</scope>
    <source>
        <strain evidence="8 10">DSM 15264</strain>
    </source>
</reference>
<keyword evidence="1" id="KW-0678">Repressor</keyword>
<dbReference type="GO" id="GO:0003700">
    <property type="term" value="F:DNA-binding transcription factor activity"/>
    <property type="evidence" value="ECO:0007669"/>
    <property type="project" value="TreeGrafter"/>
</dbReference>
<keyword evidence="9" id="KW-1185">Reference proteome</keyword>
<organism evidence="7 9">
    <name type="scientific">Caldimonas thermodepolymerans</name>
    <dbReference type="NCBI Taxonomy" id="215580"/>
    <lineage>
        <taxon>Bacteria</taxon>
        <taxon>Pseudomonadati</taxon>
        <taxon>Pseudomonadota</taxon>
        <taxon>Betaproteobacteria</taxon>
        <taxon>Burkholderiales</taxon>
        <taxon>Sphaerotilaceae</taxon>
        <taxon>Caldimonas</taxon>
    </lineage>
</organism>
<dbReference type="EMBL" id="PSNY01000003">
    <property type="protein sequence ID" value="PPE71010.1"/>
    <property type="molecule type" value="Genomic_DNA"/>
</dbReference>
<sequence>MVRRTKEEAEQTRRSILAAARKTFHEQGVGNTSLEQIAQAAGLTRGAIYWHFANKEELFKAMRQEVTVPLADRMDYTLLSDPSTEPLERVRNFLVQFADLLSDNPCMRDTMEILNFKCEFVGEMQRDLAEYALNCEECVAKLQQTYQAAQRAGQLRPGLSPRIAALDTLVFLTGLLRLRLLGVPGLQTRRDTHALIRAHVDSRRPAAA</sequence>
<dbReference type="Pfam" id="PF00440">
    <property type="entry name" value="TetR_N"/>
    <property type="match status" value="1"/>
</dbReference>
<evidence type="ECO:0000313" key="8">
    <source>
        <dbReference type="EMBL" id="TCP07548.1"/>
    </source>
</evidence>
<dbReference type="Proteomes" id="UP000239406">
    <property type="component" value="Unassembled WGS sequence"/>
</dbReference>
<gene>
    <name evidence="7" type="ORF">C1702_03330</name>
    <name evidence="8" type="ORF">EV676_104103</name>
</gene>
<proteinExistence type="predicted"/>
<dbReference type="RefSeq" id="WP_104356271.1">
    <property type="nucleotide sequence ID" value="NZ_CALFFA010000016.1"/>
</dbReference>
<dbReference type="InterPro" id="IPR001647">
    <property type="entry name" value="HTH_TetR"/>
</dbReference>
<dbReference type="EMBL" id="SLXF01000004">
    <property type="protein sequence ID" value="TCP07548.1"/>
    <property type="molecule type" value="Genomic_DNA"/>
</dbReference>
<dbReference type="SUPFAM" id="SSF48498">
    <property type="entry name" value="Tetracyclin repressor-like, C-terminal domain"/>
    <property type="match status" value="1"/>
</dbReference>
<evidence type="ECO:0000259" key="6">
    <source>
        <dbReference type="PROSITE" id="PS50977"/>
    </source>
</evidence>
<dbReference type="InterPro" id="IPR050109">
    <property type="entry name" value="HTH-type_TetR-like_transc_reg"/>
</dbReference>
<protein>
    <submittedName>
        <fullName evidence="7">TetR family transcriptional regulator</fullName>
    </submittedName>
</protein>
<dbReference type="InterPro" id="IPR013572">
    <property type="entry name" value="Tscrpt_reg_MAATS_C"/>
</dbReference>
<dbReference type="GO" id="GO:0000976">
    <property type="term" value="F:transcription cis-regulatory region binding"/>
    <property type="evidence" value="ECO:0007669"/>
    <property type="project" value="TreeGrafter"/>
</dbReference>
<dbReference type="PANTHER" id="PTHR30055:SF240">
    <property type="entry name" value="HTH-TYPE TRANSCRIPTIONAL REGULATOR ACRR"/>
    <property type="match status" value="1"/>
</dbReference>
<evidence type="ECO:0000256" key="5">
    <source>
        <dbReference type="PROSITE-ProRule" id="PRU00335"/>
    </source>
</evidence>
<feature type="DNA-binding region" description="H-T-H motif" evidence="5">
    <location>
        <begin position="33"/>
        <end position="52"/>
    </location>
</feature>
<name>A0A2S5T7N9_9BURK</name>
<keyword evidence="3 5" id="KW-0238">DNA-binding</keyword>
<dbReference type="Proteomes" id="UP000294772">
    <property type="component" value="Unassembled WGS sequence"/>
</dbReference>
<dbReference type="PROSITE" id="PS01081">
    <property type="entry name" value="HTH_TETR_1"/>
    <property type="match status" value="1"/>
</dbReference>
<keyword evidence="2" id="KW-0805">Transcription regulation</keyword>
<dbReference type="AlphaFoldDB" id="A0A2S5T7N9"/>
<evidence type="ECO:0000313" key="7">
    <source>
        <dbReference type="EMBL" id="PPE71010.1"/>
    </source>
</evidence>
<evidence type="ECO:0000256" key="2">
    <source>
        <dbReference type="ARBA" id="ARBA00023015"/>
    </source>
</evidence>
<evidence type="ECO:0000313" key="10">
    <source>
        <dbReference type="Proteomes" id="UP000294772"/>
    </source>
</evidence>
<evidence type="ECO:0000256" key="1">
    <source>
        <dbReference type="ARBA" id="ARBA00022491"/>
    </source>
</evidence>
<dbReference type="Pfam" id="PF08361">
    <property type="entry name" value="TetR_C_2"/>
    <property type="match status" value="1"/>
</dbReference>
<dbReference type="InterPro" id="IPR023772">
    <property type="entry name" value="DNA-bd_HTH_TetR-type_CS"/>
</dbReference>
<dbReference type="SUPFAM" id="SSF46689">
    <property type="entry name" value="Homeodomain-like"/>
    <property type="match status" value="1"/>
</dbReference>
<dbReference type="InterPro" id="IPR036271">
    <property type="entry name" value="Tet_transcr_reg_TetR-rel_C_sf"/>
</dbReference>
<dbReference type="PANTHER" id="PTHR30055">
    <property type="entry name" value="HTH-TYPE TRANSCRIPTIONAL REGULATOR RUTR"/>
    <property type="match status" value="1"/>
</dbReference>
<evidence type="ECO:0000256" key="3">
    <source>
        <dbReference type="ARBA" id="ARBA00023125"/>
    </source>
</evidence>
<reference evidence="7 9" key="1">
    <citation type="submission" date="2018-02" db="EMBL/GenBank/DDBJ databases">
        <title>Reclassifiation of [Polyangium] brachysporum DSM 7029 as Guopingzhaonella breviflexa gen. nov., sp. nov., a member of the family Comamonadaceae.</title>
        <authorList>
            <person name="Tang B."/>
        </authorList>
    </citation>
    <scope>NUCLEOTIDE SEQUENCE [LARGE SCALE GENOMIC DNA]</scope>
    <source>
        <strain evidence="7 9">DSM 15344</strain>
    </source>
</reference>
<evidence type="ECO:0000256" key="4">
    <source>
        <dbReference type="ARBA" id="ARBA00023163"/>
    </source>
</evidence>
<comment type="caution">
    <text evidence="7">The sequence shown here is derived from an EMBL/GenBank/DDBJ whole genome shotgun (WGS) entry which is preliminary data.</text>
</comment>
<dbReference type="PROSITE" id="PS50977">
    <property type="entry name" value="HTH_TETR_2"/>
    <property type="match status" value="1"/>
</dbReference>
<accession>A0A2S5T7N9</accession>
<dbReference type="InterPro" id="IPR009057">
    <property type="entry name" value="Homeodomain-like_sf"/>
</dbReference>
<dbReference type="Gene3D" id="1.10.357.10">
    <property type="entry name" value="Tetracycline Repressor, domain 2"/>
    <property type="match status" value="1"/>
</dbReference>
<dbReference type="PRINTS" id="PR00455">
    <property type="entry name" value="HTHTETR"/>
</dbReference>
<evidence type="ECO:0000313" key="9">
    <source>
        <dbReference type="Proteomes" id="UP000239406"/>
    </source>
</evidence>
<keyword evidence="4" id="KW-0804">Transcription</keyword>
<feature type="domain" description="HTH tetR-type" evidence="6">
    <location>
        <begin position="10"/>
        <end position="70"/>
    </location>
</feature>